<feature type="signal peptide" evidence="1">
    <location>
        <begin position="1"/>
        <end position="17"/>
    </location>
</feature>
<sequence>MRLFLLLLLLFPVLIFCADPLEQLIRNGWLIVQDYGEKMLSNIVIPRSSDLPEGSAFQLDDGKTLGTLKELMNTCPQTFMVREVQGTWYISHISKRLLHNTFFDVHRTIERLSQGKMINSRTSLFTLISSDPSMNCLQLTILNDSPNSPFEFSYKSENNERKSIIGSVSRSSDNQLTLNFADIFIIPFSRECANGPTVGVP</sequence>
<evidence type="ECO:0000256" key="1">
    <source>
        <dbReference type="SAM" id="SignalP"/>
    </source>
</evidence>
<proteinExistence type="predicted"/>
<keyword evidence="1" id="KW-0732">Signal</keyword>
<reference evidence="2 3" key="1">
    <citation type="submission" date="2020-04" db="EMBL/GenBank/DDBJ databases">
        <authorList>
            <person name="Laetsch R D."/>
            <person name="Stevens L."/>
            <person name="Kumar S."/>
            <person name="Blaxter L. M."/>
        </authorList>
    </citation>
    <scope>NUCLEOTIDE SEQUENCE [LARGE SCALE GENOMIC DNA]</scope>
</reference>
<protein>
    <submittedName>
        <fullName evidence="2">Uncharacterized protein</fullName>
    </submittedName>
</protein>
<comment type="caution">
    <text evidence="2">The sequence shown here is derived from an EMBL/GenBank/DDBJ whole genome shotgun (WGS) entry which is preliminary data.</text>
</comment>
<gene>
    <name evidence="2" type="ORF">CBOVIS_LOCUS2251</name>
</gene>
<dbReference type="AlphaFoldDB" id="A0A8S1EMN6"/>
<dbReference type="OrthoDB" id="5784247at2759"/>
<accession>A0A8S1EMN6</accession>
<evidence type="ECO:0000313" key="3">
    <source>
        <dbReference type="Proteomes" id="UP000494206"/>
    </source>
</evidence>
<feature type="chain" id="PRO_5035923120" evidence="1">
    <location>
        <begin position="18"/>
        <end position="201"/>
    </location>
</feature>
<organism evidence="2 3">
    <name type="scientific">Caenorhabditis bovis</name>
    <dbReference type="NCBI Taxonomy" id="2654633"/>
    <lineage>
        <taxon>Eukaryota</taxon>
        <taxon>Metazoa</taxon>
        <taxon>Ecdysozoa</taxon>
        <taxon>Nematoda</taxon>
        <taxon>Chromadorea</taxon>
        <taxon>Rhabditida</taxon>
        <taxon>Rhabditina</taxon>
        <taxon>Rhabditomorpha</taxon>
        <taxon>Rhabditoidea</taxon>
        <taxon>Rhabditidae</taxon>
        <taxon>Peloderinae</taxon>
        <taxon>Caenorhabditis</taxon>
    </lineage>
</organism>
<dbReference type="Proteomes" id="UP000494206">
    <property type="component" value="Unassembled WGS sequence"/>
</dbReference>
<evidence type="ECO:0000313" key="2">
    <source>
        <dbReference type="EMBL" id="CAB3399060.1"/>
    </source>
</evidence>
<name>A0A8S1EMN6_9PELO</name>
<keyword evidence="3" id="KW-1185">Reference proteome</keyword>
<dbReference type="EMBL" id="CADEPM010000001">
    <property type="protein sequence ID" value="CAB3399060.1"/>
    <property type="molecule type" value="Genomic_DNA"/>
</dbReference>